<keyword evidence="2" id="KW-1185">Reference proteome</keyword>
<accession>A9HNU0</accession>
<dbReference type="Proteomes" id="UP000001176">
    <property type="component" value="Chromosome"/>
</dbReference>
<evidence type="ECO:0000313" key="2">
    <source>
        <dbReference type="Proteomes" id="UP000001176"/>
    </source>
</evidence>
<name>A9HNU0_GLUDA</name>
<evidence type="ECO:0000313" key="1">
    <source>
        <dbReference type="EMBL" id="CAP56501.1"/>
    </source>
</evidence>
<dbReference type="KEGG" id="gdi:GDI2558"/>
<gene>
    <name evidence="1" type="ordered locus">GDI2558</name>
</gene>
<sequence length="46" mass="5255">MEPLFAVPVPAQQSNPAQELMPRHVVDSIPDWSVRDIFLVKNPDRN</sequence>
<reference evidence="1 2" key="1">
    <citation type="journal article" date="2009" name="BMC Genomics">
        <title>Complete genome sequence of the sugarcane nitrogen-fixing endophyte Gluconacetobacter diazotrophicus Pal5.</title>
        <authorList>
            <person name="Bertalan M."/>
            <person name="Albano R."/>
            <person name="Padua V."/>
            <person name="Rouws L."/>
            <person name="Rojas C."/>
            <person name="Hemerly A."/>
            <person name="Teixeira K."/>
            <person name="Schwab S."/>
            <person name="Araujo J."/>
            <person name="Oliveira A."/>
            <person name="Franca L."/>
            <person name="Magalhaes V."/>
            <person name="Alqueres S."/>
            <person name="Cardoso A."/>
            <person name="Almeida W."/>
            <person name="Loureiro M.M."/>
            <person name="Nogueira E."/>
            <person name="Cidade D."/>
            <person name="Oliveira D."/>
            <person name="Simao T."/>
            <person name="Macedo J."/>
            <person name="Valadao A."/>
            <person name="Dreschsel M."/>
            <person name="Freitas F."/>
            <person name="Vidal M."/>
            <person name="Guedes H."/>
            <person name="Rodrigues E."/>
            <person name="Meneses C."/>
            <person name="Brioso P."/>
            <person name="Pozzer L."/>
            <person name="Figueiredo D."/>
            <person name="Montano H."/>
            <person name="Junior J."/>
            <person name="Filho G."/>
            <person name="Flores V."/>
            <person name="Ferreira B."/>
            <person name="Branco A."/>
            <person name="Gonzalez P."/>
            <person name="Guillobel H."/>
            <person name="Lemos M."/>
            <person name="Seibel L."/>
            <person name="Macedo J."/>
            <person name="Alves-Ferreira M."/>
            <person name="Sachetto-Martins G."/>
            <person name="Coelho A."/>
            <person name="Santos E."/>
            <person name="Amaral G."/>
            <person name="Neves A."/>
            <person name="Pacheco A.B."/>
            <person name="Carvalho D."/>
            <person name="Lery L."/>
            <person name="Bisch P."/>
            <person name="Rossle S.C."/>
            <person name="Urmenyi T."/>
            <person name="Kruger W.V."/>
            <person name="Martins O."/>
            <person name="Baldani J.I."/>
            <person name="Ferreira P.C."/>
        </authorList>
    </citation>
    <scope>NUCLEOTIDE SEQUENCE [LARGE SCALE GENOMIC DNA]</scope>
    <source>
        <strain evidence="2">ATCC 49037 / DSM 5601 / CCUG 37298 / CIP 103539 / LMG 7603 / PAl5</strain>
    </source>
</reference>
<protein>
    <submittedName>
        <fullName evidence="1">Uncharacterized protein</fullName>
    </submittedName>
</protein>
<organism evidence="1 2">
    <name type="scientific">Gluconacetobacter diazotrophicus (strain ATCC 49037 / DSM 5601 / CCUG 37298 / CIP 103539 / LMG 7603 / PAl5)</name>
    <dbReference type="NCBI Taxonomy" id="272568"/>
    <lineage>
        <taxon>Bacteria</taxon>
        <taxon>Pseudomonadati</taxon>
        <taxon>Pseudomonadota</taxon>
        <taxon>Alphaproteobacteria</taxon>
        <taxon>Acetobacterales</taxon>
        <taxon>Acetobacteraceae</taxon>
        <taxon>Gluconacetobacter</taxon>
    </lineage>
</organism>
<dbReference type="EMBL" id="AM889285">
    <property type="protein sequence ID" value="CAP56501.1"/>
    <property type="molecule type" value="Genomic_DNA"/>
</dbReference>
<proteinExistence type="predicted"/>
<dbReference type="AlphaFoldDB" id="A9HNU0"/>